<dbReference type="InterPro" id="IPR000212">
    <property type="entry name" value="DNA_helicase_UvrD/REP"/>
</dbReference>
<dbReference type="EMBL" id="CP023564">
    <property type="protein sequence ID" value="ATG56541.1"/>
    <property type="molecule type" value="Genomic_DNA"/>
</dbReference>
<dbReference type="PANTHER" id="PTHR11070:SF45">
    <property type="entry name" value="DNA 3'-5' HELICASE"/>
    <property type="match status" value="1"/>
</dbReference>
<name>A0A291H241_9MICO</name>
<feature type="domain" description="UvrD-like helicase ATP-binding" evidence="6">
    <location>
        <begin position="188"/>
        <end position="591"/>
    </location>
</feature>
<accession>A0A291H241</accession>
<evidence type="ECO:0000256" key="1">
    <source>
        <dbReference type="ARBA" id="ARBA00022741"/>
    </source>
</evidence>
<dbReference type="OrthoDB" id="9787585at2"/>
<evidence type="ECO:0000256" key="5">
    <source>
        <dbReference type="PROSITE-ProRule" id="PRU00560"/>
    </source>
</evidence>
<reference evidence="7 8" key="1">
    <citation type="journal article" date="2014" name="Int. J. Syst. Evol. Microbiol.">
        <title>Brachybacterium ginsengisoli sp. nov., isolated from soil of a ginseng field.</title>
        <authorList>
            <person name="Hoang V.A."/>
            <person name="Kim Y.J."/>
            <person name="Nguyen N.L."/>
            <person name="Yang D.C."/>
        </authorList>
    </citation>
    <scope>NUCLEOTIDE SEQUENCE [LARGE SCALE GENOMIC DNA]</scope>
    <source>
        <strain evidence="7 8">DCY80</strain>
    </source>
</reference>
<evidence type="ECO:0000256" key="4">
    <source>
        <dbReference type="ARBA" id="ARBA00022840"/>
    </source>
</evidence>
<dbReference type="Proteomes" id="UP000217889">
    <property type="component" value="Chromosome"/>
</dbReference>
<dbReference type="KEGG" id="bgg:CFK41_07945"/>
<dbReference type="InterPro" id="IPR014016">
    <property type="entry name" value="UvrD-like_ATP-bd"/>
</dbReference>
<dbReference type="GO" id="GO:0003677">
    <property type="term" value="F:DNA binding"/>
    <property type="evidence" value="ECO:0007669"/>
    <property type="project" value="InterPro"/>
</dbReference>
<dbReference type="Pfam" id="PF01443">
    <property type="entry name" value="Viral_helicase1"/>
    <property type="match status" value="1"/>
</dbReference>
<evidence type="ECO:0000313" key="7">
    <source>
        <dbReference type="EMBL" id="ATG56541.1"/>
    </source>
</evidence>
<proteinExistence type="predicted"/>
<dbReference type="GO" id="GO:0043138">
    <property type="term" value="F:3'-5' DNA helicase activity"/>
    <property type="evidence" value="ECO:0007669"/>
    <property type="project" value="TreeGrafter"/>
</dbReference>
<dbReference type="AlphaFoldDB" id="A0A291H241"/>
<protein>
    <submittedName>
        <fullName evidence="7">AAA family ATPase</fullName>
    </submittedName>
</protein>
<dbReference type="GO" id="GO:0005524">
    <property type="term" value="F:ATP binding"/>
    <property type="evidence" value="ECO:0007669"/>
    <property type="project" value="UniProtKB-UniRule"/>
</dbReference>
<feature type="binding site" evidence="5">
    <location>
        <begin position="209"/>
        <end position="216"/>
    </location>
    <ligand>
        <name>ATP</name>
        <dbReference type="ChEBI" id="CHEBI:30616"/>
    </ligand>
</feature>
<dbReference type="GO" id="GO:0005829">
    <property type="term" value="C:cytosol"/>
    <property type="evidence" value="ECO:0007669"/>
    <property type="project" value="TreeGrafter"/>
</dbReference>
<keyword evidence="1 5" id="KW-0547">Nucleotide-binding</keyword>
<organism evidence="7 8">
    <name type="scientific">Brachybacterium ginsengisoli</name>
    <dbReference type="NCBI Taxonomy" id="1331682"/>
    <lineage>
        <taxon>Bacteria</taxon>
        <taxon>Bacillati</taxon>
        <taxon>Actinomycetota</taxon>
        <taxon>Actinomycetes</taxon>
        <taxon>Micrococcales</taxon>
        <taxon>Dermabacteraceae</taxon>
        <taxon>Brachybacterium</taxon>
    </lineage>
</organism>
<dbReference type="Gene3D" id="3.40.50.300">
    <property type="entry name" value="P-loop containing nucleotide triphosphate hydrolases"/>
    <property type="match status" value="3"/>
</dbReference>
<keyword evidence="3 5" id="KW-0347">Helicase</keyword>
<dbReference type="InterPro" id="IPR027417">
    <property type="entry name" value="P-loop_NTPase"/>
</dbReference>
<keyword evidence="2 5" id="KW-0378">Hydrolase</keyword>
<gene>
    <name evidence="7" type="ORF">CFK41_07945</name>
</gene>
<evidence type="ECO:0000256" key="3">
    <source>
        <dbReference type="ARBA" id="ARBA00022806"/>
    </source>
</evidence>
<dbReference type="PANTHER" id="PTHR11070">
    <property type="entry name" value="UVRD / RECB / PCRA DNA HELICASE FAMILY MEMBER"/>
    <property type="match status" value="1"/>
</dbReference>
<dbReference type="SUPFAM" id="SSF52540">
    <property type="entry name" value="P-loop containing nucleoside triphosphate hydrolases"/>
    <property type="match status" value="1"/>
</dbReference>
<dbReference type="GO" id="GO:0016787">
    <property type="term" value="F:hydrolase activity"/>
    <property type="evidence" value="ECO:0007669"/>
    <property type="project" value="UniProtKB-UniRule"/>
</dbReference>
<dbReference type="InterPro" id="IPR027351">
    <property type="entry name" value="(+)RNA_virus_helicase_core_dom"/>
</dbReference>
<sequence length="728" mass="79525">MTTLAAHKTSPELIAGDDDRFHLIDQAMRRDLAETENALEAALRSRGGDAQSRVERDAIVEHHRRRLRGLQRVRRDAVLGRMSPLDGSTSIHVGRLAVHAADGTPLLVDWRSPAAEPFFTATRAEPLGLASRRRYRWADGRVRDYWDETLADAADGQEAEGISPDEDSALHDALTRARTPQMESVLTTLAADQHAVIRASARRPLVVEGGPGTGKTVVALHRVAHLLYAEPRLRERGGVLVLGPHRPYLHHVADVLPSLGEQDALTATLADLLPEGAEARAETDPVVAALKASLVLVEAIEPAVGLYEEAPDLEHELETGWGSVQLRTEHLADAFAAVHPSTPHNLAREEIWDELAEIVLAELAEGLEETPSVEEVREDLLADEDLVRAVHRAWPLLEATDLVGDLFEVPAYLRRCAPSLSPQEVQLLQREHPRAWTLEDLPLLDAARHRLGDPGEEARRRTRLEAQEETAGEIELLTDYLIASDSSDMQEMSMLRGEDLRRALAEATPVEVAVPDELAGPFGHVVVDEAQELTDAQWAMVVRRSPSGGLTLVGDRAQAARGFTESWEERLARVGIDRIERSVLSLNYRTPAEVMRCAEPVIRAALPGADVPVSIRESGMPVRHGRPEQLEGILQQWLAEHAEGTAVVIGEHLAPDADSTASRTGRVTVLSPRQVAGLEFDLVVLVVPEAFGTGIEGAVARYVAMTRATQELVVLSAPRACPGSRASR</sequence>
<keyword evidence="8" id="KW-1185">Reference proteome</keyword>
<dbReference type="PROSITE" id="PS51198">
    <property type="entry name" value="UVRD_HELICASE_ATP_BIND"/>
    <property type="match status" value="1"/>
</dbReference>
<evidence type="ECO:0000313" key="8">
    <source>
        <dbReference type="Proteomes" id="UP000217889"/>
    </source>
</evidence>
<dbReference type="NCBIfam" id="NF041254">
    <property type="entry name" value="motor_HelR"/>
    <property type="match status" value="1"/>
</dbReference>
<dbReference type="GO" id="GO:0000725">
    <property type="term" value="P:recombinational repair"/>
    <property type="evidence" value="ECO:0007669"/>
    <property type="project" value="TreeGrafter"/>
</dbReference>
<keyword evidence="4 5" id="KW-0067">ATP-binding</keyword>
<evidence type="ECO:0000259" key="6">
    <source>
        <dbReference type="PROSITE" id="PS51198"/>
    </source>
</evidence>
<evidence type="ECO:0000256" key="2">
    <source>
        <dbReference type="ARBA" id="ARBA00022801"/>
    </source>
</evidence>